<dbReference type="GO" id="GO:0006355">
    <property type="term" value="P:regulation of DNA-templated transcription"/>
    <property type="evidence" value="ECO:0007669"/>
    <property type="project" value="InterPro"/>
</dbReference>
<dbReference type="OrthoDB" id="46252at2157"/>
<name>D2RFG7_ARCPA</name>
<dbReference type="RefSeq" id="WP_012941196.1">
    <property type="nucleotide sequence ID" value="NC_013741.1"/>
</dbReference>
<dbReference type="Gene3D" id="1.10.10.10">
    <property type="entry name" value="Winged helix-like DNA-binding domain superfamily/Winged helix DNA-binding domain"/>
    <property type="match status" value="1"/>
</dbReference>
<dbReference type="Pfam" id="PF02237">
    <property type="entry name" value="BPL_C"/>
    <property type="match status" value="1"/>
</dbReference>
<dbReference type="Gene3D" id="2.30.30.100">
    <property type="match status" value="1"/>
</dbReference>
<dbReference type="InterPro" id="IPR003142">
    <property type="entry name" value="BPL_C"/>
</dbReference>
<dbReference type="PANTHER" id="PTHR12835:SF5">
    <property type="entry name" value="BIOTIN--PROTEIN LIGASE"/>
    <property type="match status" value="1"/>
</dbReference>
<dbReference type="Pfam" id="PF08279">
    <property type="entry name" value="HTH_11"/>
    <property type="match status" value="1"/>
</dbReference>
<evidence type="ECO:0000256" key="1">
    <source>
        <dbReference type="ARBA" id="ARBA00022598"/>
    </source>
</evidence>
<dbReference type="InterPro" id="IPR013196">
    <property type="entry name" value="HTH_11"/>
</dbReference>
<dbReference type="InterPro" id="IPR036388">
    <property type="entry name" value="WH-like_DNA-bd_sf"/>
</dbReference>
<dbReference type="PROSITE" id="PS51733">
    <property type="entry name" value="BPL_LPL_CATALYTIC"/>
    <property type="match status" value="1"/>
</dbReference>
<feature type="domain" description="BPL/LPL catalytic" evidence="2">
    <location>
        <begin position="78"/>
        <end position="250"/>
    </location>
</feature>
<dbReference type="eggNOG" id="arCOG01940">
    <property type="taxonomic scope" value="Archaea"/>
</dbReference>
<dbReference type="PANTHER" id="PTHR12835">
    <property type="entry name" value="BIOTIN PROTEIN LIGASE"/>
    <property type="match status" value="1"/>
</dbReference>
<dbReference type="STRING" id="572546.Arcpr_1817"/>
<dbReference type="AlphaFoldDB" id="D2RFG7"/>
<sequence>MAYRPYIVGVQEVSSEVVERLKEGVSGEILAELLGVSRTAVWKFIRKLESLGYVIEKRKGMGYKIVRTPDLSPYEVAMICRDLRLIDEVYYYTVVDSTNQRAKEVAKPKTLFIAERQTEGRGRYGRRWMSECGGLYFSITLPRDLPIEDVPKLTLTTGVAVAKALRARLKWPNDVVYNGRKLCGILCELFGEIEDPMIVVGVGVNVNNPTPPNGVSLKDIHGREFNRLEVLKDVLISFERYYFKLLNGGWGEIRNEWKHMSETLGKDVVVRTAKGVYTGRALDLDGDGGLILDVGGKIVKVFSGDCFYA</sequence>
<evidence type="ECO:0000313" key="4">
    <source>
        <dbReference type="Proteomes" id="UP000001901"/>
    </source>
</evidence>
<dbReference type="GeneID" id="8740513"/>
<keyword evidence="4" id="KW-1185">Reference proteome</keyword>
<dbReference type="HAMAP" id="MF_00978">
    <property type="entry name" value="Bifunct_BirA"/>
    <property type="match status" value="1"/>
</dbReference>
<dbReference type="GO" id="GO:0004077">
    <property type="term" value="F:biotin--[biotin carboxyl-carrier protein] ligase activity"/>
    <property type="evidence" value="ECO:0007669"/>
    <property type="project" value="InterPro"/>
</dbReference>
<dbReference type="EMBL" id="CP001857">
    <property type="protein sequence ID" value="ADB58861.1"/>
    <property type="molecule type" value="Genomic_DNA"/>
</dbReference>
<dbReference type="Pfam" id="PF03099">
    <property type="entry name" value="BPL_LplA_LipB"/>
    <property type="match status" value="1"/>
</dbReference>
<dbReference type="KEGG" id="apo:Arcpr_1817"/>
<keyword evidence="1 3" id="KW-0436">Ligase</keyword>
<dbReference type="Gene3D" id="3.30.930.10">
    <property type="entry name" value="Bira Bifunctional Protein, Domain 2"/>
    <property type="match status" value="1"/>
</dbReference>
<dbReference type="SUPFAM" id="SSF55681">
    <property type="entry name" value="Class II aaRS and biotin synthetases"/>
    <property type="match status" value="1"/>
</dbReference>
<dbReference type="InterPro" id="IPR045864">
    <property type="entry name" value="aa-tRNA-synth_II/BPL/LPL"/>
</dbReference>
<protein>
    <submittedName>
        <fullName evidence="3">Biotin/acetyl-CoA-carboxylase ligase</fullName>
    </submittedName>
</protein>
<dbReference type="InterPro" id="IPR030855">
    <property type="entry name" value="Bifunct_BirA"/>
</dbReference>
<proteinExistence type="inferred from homology"/>
<dbReference type="SUPFAM" id="SSF46785">
    <property type="entry name" value="Winged helix' DNA-binding domain"/>
    <property type="match status" value="1"/>
</dbReference>
<evidence type="ECO:0000259" key="2">
    <source>
        <dbReference type="PROSITE" id="PS51733"/>
    </source>
</evidence>
<evidence type="ECO:0000313" key="3">
    <source>
        <dbReference type="EMBL" id="ADB58861.1"/>
    </source>
</evidence>
<dbReference type="InterPro" id="IPR036390">
    <property type="entry name" value="WH_DNA-bd_sf"/>
</dbReference>
<dbReference type="eggNOG" id="arCOG01446">
    <property type="taxonomic scope" value="Archaea"/>
</dbReference>
<dbReference type="InterPro" id="IPR004143">
    <property type="entry name" value="BPL_LPL_catalytic"/>
</dbReference>
<dbReference type="GO" id="GO:0005737">
    <property type="term" value="C:cytoplasm"/>
    <property type="evidence" value="ECO:0007669"/>
    <property type="project" value="TreeGrafter"/>
</dbReference>
<dbReference type="Proteomes" id="UP000001901">
    <property type="component" value="Chromosome"/>
</dbReference>
<dbReference type="NCBIfam" id="TIGR00121">
    <property type="entry name" value="birA_ligase"/>
    <property type="match status" value="1"/>
</dbReference>
<organism evidence="3 4">
    <name type="scientific">Archaeoglobus profundus (strain DSM 5631 / JCM 9629 / NBRC 100127 / Av18)</name>
    <dbReference type="NCBI Taxonomy" id="572546"/>
    <lineage>
        <taxon>Archaea</taxon>
        <taxon>Methanobacteriati</taxon>
        <taxon>Methanobacteriota</taxon>
        <taxon>Archaeoglobi</taxon>
        <taxon>Archaeoglobales</taxon>
        <taxon>Archaeoglobaceae</taxon>
        <taxon>Archaeoglobus</taxon>
    </lineage>
</organism>
<gene>
    <name evidence="3" type="ordered locus">Arcpr_1817</name>
</gene>
<reference evidence="3 4" key="1">
    <citation type="journal article" date="2010" name="Stand. Genomic Sci.">
        <title>Complete genome sequence of Archaeoglobus profundus type strain (AV18).</title>
        <authorList>
            <person name="von Jan M."/>
            <person name="Lapidus A."/>
            <person name="Del Rio T.G."/>
            <person name="Copeland A."/>
            <person name="Tice H."/>
            <person name="Cheng J.F."/>
            <person name="Lucas S."/>
            <person name="Chen F."/>
            <person name="Nolan M."/>
            <person name="Goodwin L."/>
            <person name="Han C."/>
            <person name="Pitluck S."/>
            <person name="Liolios K."/>
            <person name="Ivanova N."/>
            <person name="Mavromatis K."/>
            <person name="Ovchinnikova G."/>
            <person name="Chertkov O."/>
            <person name="Pati A."/>
            <person name="Chen A."/>
            <person name="Palaniappan K."/>
            <person name="Land M."/>
            <person name="Hauser L."/>
            <person name="Chang Y.J."/>
            <person name="Jeffries C.D."/>
            <person name="Saunders E."/>
            <person name="Brettin T."/>
            <person name="Detter J.C."/>
            <person name="Chain P."/>
            <person name="Eichinger K."/>
            <person name="Huber H."/>
            <person name="Spring S."/>
            <person name="Rohde M."/>
            <person name="Goker M."/>
            <person name="Wirth R."/>
            <person name="Woyke T."/>
            <person name="Bristow J."/>
            <person name="Eisen J.A."/>
            <person name="Markowitz V."/>
            <person name="Hugenholtz P."/>
            <person name="Kyrpides N.C."/>
            <person name="Klenk H.P."/>
        </authorList>
    </citation>
    <scope>NUCLEOTIDE SEQUENCE [LARGE SCALE GENOMIC DNA]</scope>
    <source>
        <strain evidence="4">DSM 5631 / JCM 9629 / NBRC 100127 / Av18</strain>
    </source>
</reference>
<accession>D2RFG7</accession>
<dbReference type="CDD" id="cd16442">
    <property type="entry name" value="BPL"/>
    <property type="match status" value="1"/>
</dbReference>
<dbReference type="HOGENOM" id="CLU_051096_0_0_2"/>
<dbReference type="InterPro" id="IPR004408">
    <property type="entry name" value="Biotin_CoA_COase_ligase"/>
</dbReference>
<dbReference type="PaxDb" id="572546-Arcpr_1817"/>